<feature type="binding site" evidence="2">
    <location>
        <position position="344"/>
    </location>
    <ligand>
        <name>FAD</name>
        <dbReference type="ChEBI" id="CHEBI:57692"/>
    </ligand>
</feature>
<feature type="active site" evidence="1">
    <location>
        <position position="82"/>
    </location>
</feature>
<organism evidence="3 4">
    <name type="scientific">Marinihelvus fidelis</name>
    <dbReference type="NCBI Taxonomy" id="2613842"/>
    <lineage>
        <taxon>Bacteria</taxon>
        <taxon>Pseudomonadati</taxon>
        <taxon>Pseudomonadota</taxon>
        <taxon>Gammaproteobacteria</taxon>
        <taxon>Chromatiales</taxon>
        <taxon>Wenzhouxiangellaceae</taxon>
        <taxon>Marinihelvus</taxon>
    </lineage>
</organism>
<dbReference type="PIRSF" id="PIRSF011396">
    <property type="entry name" value="Trp_halogenase"/>
    <property type="match status" value="1"/>
</dbReference>
<name>A0A5N0T6M6_9GAMM</name>
<accession>A0A5N0T6M6</accession>
<keyword evidence="2" id="KW-0274">FAD</keyword>
<evidence type="ECO:0000256" key="1">
    <source>
        <dbReference type="PIRSR" id="PIRSR011396-1"/>
    </source>
</evidence>
<gene>
    <name evidence="3" type="ORF">F3N42_12165</name>
</gene>
<dbReference type="AlphaFoldDB" id="A0A5N0T6M6"/>
<dbReference type="InterPro" id="IPR050816">
    <property type="entry name" value="Flavin-dep_Halogenase_NPB"/>
</dbReference>
<protein>
    <submittedName>
        <fullName evidence="3">Tryptophan 7-halogenase</fullName>
    </submittedName>
</protein>
<dbReference type="PANTHER" id="PTHR43747">
    <property type="entry name" value="FAD-BINDING PROTEIN"/>
    <property type="match status" value="1"/>
</dbReference>
<keyword evidence="2" id="KW-0285">Flavoprotein</keyword>
<sequence length="499" mass="55941">MSSKGEQAVRRVVIAGGGTAGWTAAAALVRQLGALLDITLVESDAIGTVGVGEATIPTFRTFHALIGVDEREFMRETKATFKLGISFEDWDRLGERYIHPFGEVGKSTWMGDFQHMWLMAKDRGEAGELGDYCFEHVAARAGKFAVAEGSKINYAYHLDAGMYAKYLRGKFSPMGINRIEGKIDQVEQDGESGYVTALVLEDGTRVEGDLFVDCTGFRGLLIEQTLEAGYEDWRHWLPTDSALAVQTENAGSTPPYTRAMARSSGWQWRIPLQHRVGNGLVFCSRYQDEDPAREELLGNLEGEPLTEPRLIRYVTGRRRRAWVKNVVALGLSSGFLEPLESTSIHLIQIGVMRLIQLFPFDGNFEALATRYNAKSEAEFENVRDFIILHYTLTRRDDTPFWRHCRDMTIPDSLAARIELFQESGCVYPAAEELFKVTSWLFVMMGQGVMPHHYHHMGALLGDQRLNRALGSLKANIAAAVDKMPTHQVFIDRYCRAPDA</sequence>
<evidence type="ECO:0000256" key="2">
    <source>
        <dbReference type="PIRSR" id="PIRSR011396-2"/>
    </source>
</evidence>
<feature type="binding site" evidence="2">
    <location>
        <position position="331"/>
    </location>
    <ligand>
        <name>FAD</name>
        <dbReference type="ChEBI" id="CHEBI:57692"/>
    </ligand>
</feature>
<dbReference type="InterPro" id="IPR036188">
    <property type="entry name" value="FAD/NAD-bd_sf"/>
</dbReference>
<comment type="caution">
    <text evidence="3">The sequence shown here is derived from an EMBL/GenBank/DDBJ whole genome shotgun (WGS) entry which is preliminary data.</text>
</comment>
<dbReference type="Pfam" id="PF04820">
    <property type="entry name" value="Trp_halogenase"/>
    <property type="match status" value="1"/>
</dbReference>
<dbReference type="SUPFAM" id="SSF51905">
    <property type="entry name" value="FAD/NAD(P)-binding domain"/>
    <property type="match status" value="1"/>
</dbReference>
<dbReference type="InterPro" id="IPR006905">
    <property type="entry name" value="Flavin_halogenase"/>
</dbReference>
<dbReference type="PANTHER" id="PTHR43747:SF4">
    <property type="entry name" value="FLAVIN-DEPENDENT TRYPTOPHAN HALOGENASE"/>
    <property type="match status" value="1"/>
</dbReference>
<dbReference type="InterPro" id="IPR033856">
    <property type="entry name" value="Trp_halogen"/>
</dbReference>
<keyword evidence="2" id="KW-0547">Nucleotide-binding</keyword>
<dbReference type="GO" id="GO:0000166">
    <property type="term" value="F:nucleotide binding"/>
    <property type="evidence" value="ECO:0007669"/>
    <property type="project" value="UniProtKB-KW"/>
</dbReference>
<reference evidence="3 4" key="1">
    <citation type="submission" date="2019-09" db="EMBL/GenBank/DDBJ databases">
        <title>Wenzhouxiangella sp. Genome sequencing and assembly.</title>
        <authorList>
            <person name="Zhang R."/>
        </authorList>
    </citation>
    <scope>NUCLEOTIDE SEQUENCE [LARGE SCALE GENOMIC DNA]</scope>
    <source>
        <strain evidence="3 4">W260</strain>
    </source>
</reference>
<feature type="binding site" evidence="2">
    <location>
        <position position="340"/>
    </location>
    <ligand>
        <name>L-tryptophan</name>
        <dbReference type="ChEBI" id="CHEBI:57912"/>
    </ligand>
</feature>
<keyword evidence="4" id="KW-1185">Reference proteome</keyword>
<evidence type="ECO:0000313" key="4">
    <source>
        <dbReference type="Proteomes" id="UP000325372"/>
    </source>
</evidence>
<feature type="binding site" evidence="2">
    <location>
        <begin position="17"/>
        <end position="20"/>
    </location>
    <ligand>
        <name>FAD</name>
        <dbReference type="ChEBI" id="CHEBI:57692"/>
    </ligand>
</feature>
<feature type="binding site" evidence="2">
    <location>
        <position position="82"/>
    </location>
    <ligand>
        <name>7-chloro-L-tryptophan</name>
        <dbReference type="ChEBI" id="CHEBI:58713"/>
    </ligand>
</feature>
<dbReference type="RefSeq" id="WP_150864755.1">
    <property type="nucleotide sequence ID" value="NZ_VYXP01000007.1"/>
</dbReference>
<dbReference type="Gene3D" id="3.50.50.60">
    <property type="entry name" value="FAD/NAD(P)-binding domain"/>
    <property type="match status" value="1"/>
</dbReference>
<dbReference type="GO" id="GO:0004497">
    <property type="term" value="F:monooxygenase activity"/>
    <property type="evidence" value="ECO:0007669"/>
    <property type="project" value="InterPro"/>
</dbReference>
<evidence type="ECO:0000313" key="3">
    <source>
        <dbReference type="EMBL" id="KAA9130451.1"/>
    </source>
</evidence>
<proteinExistence type="predicted"/>
<dbReference type="Proteomes" id="UP000325372">
    <property type="component" value="Unassembled WGS sequence"/>
</dbReference>
<dbReference type="EMBL" id="VYXP01000007">
    <property type="protein sequence ID" value="KAA9130451.1"/>
    <property type="molecule type" value="Genomic_DNA"/>
</dbReference>